<gene>
    <name evidence="2" type="ORF">C5O25_00790</name>
</gene>
<dbReference type="AlphaFoldDB" id="A0A2V1J1B0"/>
<evidence type="ECO:0000256" key="1">
    <source>
        <dbReference type="SAM" id="Phobius"/>
    </source>
</evidence>
<organism evidence="2 3">
    <name type="scientific">Paramuribaculum intestinale</name>
    <dbReference type="NCBI Taxonomy" id="2094151"/>
    <lineage>
        <taxon>Bacteria</taxon>
        <taxon>Pseudomonadati</taxon>
        <taxon>Bacteroidota</taxon>
        <taxon>Bacteroidia</taxon>
        <taxon>Bacteroidales</taxon>
        <taxon>Muribaculaceae</taxon>
        <taxon>Paramuribaculum</taxon>
    </lineage>
</organism>
<keyword evidence="1" id="KW-0812">Transmembrane</keyword>
<feature type="transmembrane region" description="Helical" evidence="1">
    <location>
        <begin position="6"/>
        <end position="25"/>
    </location>
</feature>
<keyword evidence="1" id="KW-1133">Transmembrane helix</keyword>
<accession>A0A2V1J1B0</accession>
<reference evidence="3" key="1">
    <citation type="submission" date="2018-02" db="EMBL/GenBank/DDBJ databases">
        <authorList>
            <person name="Clavel T."/>
            <person name="Strowig T."/>
        </authorList>
    </citation>
    <scope>NUCLEOTIDE SEQUENCE [LARGE SCALE GENOMIC DNA]</scope>
    <source>
        <strain evidence="3">DSM 100764</strain>
    </source>
</reference>
<evidence type="ECO:0008006" key="4">
    <source>
        <dbReference type="Google" id="ProtNLM"/>
    </source>
</evidence>
<dbReference type="RefSeq" id="WP_107034827.1">
    <property type="nucleotide sequence ID" value="NZ_CAONGC010000003.1"/>
</dbReference>
<keyword evidence="3" id="KW-1185">Reference proteome</keyword>
<name>A0A2V1J1B0_9BACT</name>
<comment type="caution">
    <text evidence="2">The sequence shown here is derived from an EMBL/GenBank/DDBJ whole genome shotgun (WGS) entry which is preliminary data.</text>
</comment>
<evidence type="ECO:0000313" key="2">
    <source>
        <dbReference type="EMBL" id="PWB09775.1"/>
    </source>
</evidence>
<keyword evidence="1" id="KW-0472">Membrane</keyword>
<protein>
    <recommendedName>
        <fullName evidence="4">YtxH domain-containing protein</fullName>
    </recommendedName>
</protein>
<dbReference type="EMBL" id="PUBV01000001">
    <property type="protein sequence ID" value="PWB09775.1"/>
    <property type="molecule type" value="Genomic_DNA"/>
</dbReference>
<dbReference type="Pfam" id="PF12732">
    <property type="entry name" value="YtxH"/>
    <property type="match status" value="1"/>
</dbReference>
<sequence length="66" mass="7119">MSNTGILYSFIGGAIVGAAAALLLAPEKGENTRRRIKEILQKKGILCSDNEIDALVEQLTEEMDAK</sequence>
<proteinExistence type="predicted"/>
<dbReference type="GeneID" id="93424297"/>
<evidence type="ECO:0000313" key="3">
    <source>
        <dbReference type="Proteomes" id="UP000244925"/>
    </source>
</evidence>
<dbReference type="InterPro" id="IPR024623">
    <property type="entry name" value="YtxH"/>
</dbReference>
<dbReference type="Proteomes" id="UP000244925">
    <property type="component" value="Unassembled WGS sequence"/>
</dbReference>